<dbReference type="EMBL" id="MU394295">
    <property type="protein sequence ID" value="KAI6089430.1"/>
    <property type="molecule type" value="Genomic_DNA"/>
</dbReference>
<reference evidence="1 2" key="1">
    <citation type="journal article" date="2022" name="New Phytol.">
        <title>Ecological generalism drives hyperdiversity of secondary metabolite gene clusters in xylarialean endophytes.</title>
        <authorList>
            <person name="Franco M.E.E."/>
            <person name="Wisecaver J.H."/>
            <person name="Arnold A.E."/>
            <person name="Ju Y.M."/>
            <person name="Slot J.C."/>
            <person name="Ahrendt S."/>
            <person name="Moore L.P."/>
            <person name="Eastman K.E."/>
            <person name="Scott K."/>
            <person name="Konkel Z."/>
            <person name="Mondo S.J."/>
            <person name="Kuo A."/>
            <person name="Hayes R.D."/>
            <person name="Haridas S."/>
            <person name="Andreopoulos B."/>
            <person name="Riley R."/>
            <person name="LaButti K."/>
            <person name="Pangilinan J."/>
            <person name="Lipzen A."/>
            <person name="Amirebrahimi M."/>
            <person name="Yan J."/>
            <person name="Adam C."/>
            <person name="Keymanesh K."/>
            <person name="Ng V."/>
            <person name="Louie K."/>
            <person name="Northen T."/>
            <person name="Drula E."/>
            <person name="Henrissat B."/>
            <person name="Hsieh H.M."/>
            <person name="Youens-Clark K."/>
            <person name="Lutzoni F."/>
            <person name="Miadlikowska J."/>
            <person name="Eastwood D.C."/>
            <person name="Hamelin R.C."/>
            <person name="Grigoriev I.V."/>
            <person name="U'Ren J.M."/>
        </authorList>
    </citation>
    <scope>NUCLEOTIDE SEQUENCE [LARGE SCALE GENOMIC DNA]</scope>
    <source>
        <strain evidence="1 2">ER1909</strain>
    </source>
</reference>
<name>A0ACC0D9M9_9PEZI</name>
<keyword evidence="2" id="KW-1185">Reference proteome</keyword>
<protein>
    <submittedName>
        <fullName evidence="1">Uncharacterized protein</fullName>
    </submittedName>
</protein>
<evidence type="ECO:0000313" key="2">
    <source>
        <dbReference type="Proteomes" id="UP001497680"/>
    </source>
</evidence>
<sequence length="470" mass="52536">MATTKDDLRGQWANPGDILSILLLIGGDIVQKAIAQLVGHRIHLYGNWGFPIAPVAFSFGWAAYGFSNLLSAVGDMRLMPASDCPSVLVNCSNAFARENKSWILGRLLRDHEIRYEVDARSKEEGGRAESIRIDIFNLPPVSSPSRDFVWWLGWAILLLQIGIAVIPWALYDDWGIMMITLCGNFLVAATCALPQWTQEKWGGPQLTRDKVTCLTRGNGHLHIMVFIGTRGSWDLERLANRTSVPRQETRWISLLLAVLWTCLLISVSGLQENTWFLIGIGGIGMLQNVFAAGTPREPGASNLHMTRFSRAPTIIGRREKYRDDIDAKVDLDEDLKELTDVSAWVSENQKTSPMPQWLASMASSDGVPSWLEPLKPVQSDEATKINNEADGIVYAVGVHGALIELEKWVPTAGLAMAQMFFPAGLKYNDEAIRDNVHKKFWQRAYHTKSIRKRAEEKRRAEENTRALTGV</sequence>
<dbReference type="Proteomes" id="UP001497680">
    <property type="component" value="Unassembled WGS sequence"/>
</dbReference>
<gene>
    <name evidence="1" type="ORF">F4821DRAFT_231023</name>
</gene>
<evidence type="ECO:0000313" key="1">
    <source>
        <dbReference type="EMBL" id="KAI6089430.1"/>
    </source>
</evidence>
<proteinExistence type="predicted"/>
<accession>A0ACC0D9M9</accession>
<organism evidence="1 2">
    <name type="scientific">Hypoxylon rubiginosum</name>
    <dbReference type="NCBI Taxonomy" id="110542"/>
    <lineage>
        <taxon>Eukaryota</taxon>
        <taxon>Fungi</taxon>
        <taxon>Dikarya</taxon>
        <taxon>Ascomycota</taxon>
        <taxon>Pezizomycotina</taxon>
        <taxon>Sordariomycetes</taxon>
        <taxon>Xylariomycetidae</taxon>
        <taxon>Xylariales</taxon>
        <taxon>Hypoxylaceae</taxon>
        <taxon>Hypoxylon</taxon>
    </lineage>
</organism>
<comment type="caution">
    <text evidence="1">The sequence shown here is derived from an EMBL/GenBank/DDBJ whole genome shotgun (WGS) entry which is preliminary data.</text>
</comment>